<evidence type="ECO:0000256" key="4">
    <source>
        <dbReference type="ARBA" id="ARBA00022763"/>
    </source>
</evidence>
<dbReference type="OrthoDB" id="206088at2759"/>
<keyword evidence="4" id="KW-0227">DNA damage</keyword>
<dbReference type="InterPro" id="IPR016059">
    <property type="entry name" value="DNA_ligase_ATP-dep_CS"/>
</dbReference>
<dbReference type="GO" id="GO:0005524">
    <property type="term" value="F:ATP binding"/>
    <property type="evidence" value="ECO:0007669"/>
    <property type="project" value="UniProtKB-KW"/>
</dbReference>
<dbReference type="GO" id="GO:0005739">
    <property type="term" value="C:mitochondrion"/>
    <property type="evidence" value="ECO:0007669"/>
    <property type="project" value="TreeGrafter"/>
</dbReference>
<evidence type="ECO:0000256" key="5">
    <source>
        <dbReference type="ARBA" id="ARBA00022840"/>
    </source>
</evidence>
<evidence type="ECO:0000313" key="9">
    <source>
        <dbReference type="EMBL" id="VDO02563.1"/>
    </source>
</evidence>
<keyword evidence="7" id="KW-0234">DNA repair</keyword>
<keyword evidence="3" id="KW-0547">Nucleotide-binding</keyword>
<accession>A0A0R3TI15</accession>
<dbReference type="PANTHER" id="PTHR45674">
    <property type="entry name" value="DNA LIGASE 1/3 FAMILY MEMBER"/>
    <property type="match status" value="1"/>
</dbReference>
<dbReference type="GO" id="GO:0006310">
    <property type="term" value="P:DNA recombination"/>
    <property type="evidence" value="ECO:0007669"/>
    <property type="project" value="UniProtKB-KW"/>
</dbReference>
<dbReference type="GO" id="GO:0006273">
    <property type="term" value="P:lagging strand elongation"/>
    <property type="evidence" value="ECO:0007669"/>
    <property type="project" value="TreeGrafter"/>
</dbReference>
<keyword evidence="2" id="KW-0436">Ligase</keyword>
<evidence type="ECO:0000256" key="7">
    <source>
        <dbReference type="ARBA" id="ARBA00023204"/>
    </source>
</evidence>
<keyword evidence="10" id="KW-1185">Reference proteome</keyword>
<dbReference type="GO" id="GO:0003910">
    <property type="term" value="F:DNA ligase (ATP) activity"/>
    <property type="evidence" value="ECO:0007669"/>
    <property type="project" value="InterPro"/>
</dbReference>
<reference evidence="11" key="1">
    <citation type="submission" date="2017-02" db="UniProtKB">
        <authorList>
            <consortium name="WormBaseParasite"/>
        </authorList>
    </citation>
    <scope>IDENTIFICATION</scope>
</reference>
<dbReference type="InterPro" id="IPR036599">
    <property type="entry name" value="DNA_ligase_N_sf"/>
</dbReference>
<dbReference type="PROSITE" id="PS00697">
    <property type="entry name" value="DNA_LIGASE_A1"/>
    <property type="match status" value="1"/>
</dbReference>
<keyword evidence="6" id="KW-0233">DNA recombination</keyword>
<dbReference type="Proteomes" id="UP000278807">
    <property type="component" value="Unassembled WGS sequence"/>
</dbReference>
<dbReference type="InterPro" id="IPR012310">
    <property type="entry name" value="DNA_ligase_ATP-dep_cent"/>
</dbReference>
<evidence type="ECO:0000313" key="11">
    <source>
        <dbReference type="WBParaSite" id="HNAJ_0000670601-mRNA-1"/>
    </source>
</evidence>
<dbReference type="STRING" id="102285.A0A0R3TI15"/>
<name>A0A0R3TI15_RODNA</name>
<dbReference type="Pfam" id="PF01068">
    <property type="entry name" value="DNA_ligase_A_M"/>
    <property type="match status" value="1"/>
</dbReference>
<gene>
    <name evidence="9" type="ORF">HNAJ_LOCUS6703</name>
</gene>
<evidence type="ECO:0000256" key="1">
    <source>
        <dbReference type="ARBA" id="ARBA00007572"/>
    </source>
</evidence>
<feature type="domain" description="ATP-dependent DNA ligase family profile" evidence="8">
    <location>
        <begin position="56"/>
        <end position="90"/>
    </location>
</feature>
<dbReference type="GO" id="GO:0005634">
    <property type="term" value="C:nucleus"/>
    <property type="evidence" value="ECO:0007669"/>
    <property type="project" value="TreeGrafter"/>
</dbReference>
<keyword evidence="5" id="KW-0067">ATP-binding</keyword>
<evidence type="ECO:0000256" key="6">
    <source>
        <dbReference type="ARBA" id="ARBA00023172"/>
    </source>
</evidence>
<sequence>MKSDSWKTHCDEIVGRVKQAYAQCPNYEVIVQSLLEDGPDNVHKRCCIKPGIPLRPMLAHPTHGVVEVLKRFDQADFTCEYKYDGERAQVLLSI</sequence>
<protein>
    <submittedName>
        <fullName evidence="11">DNA_LIGASE_A3 domain-containing protein</fullName>
    </submittedName>
</protein>
<dbReference type="GO" id="GO:0003677">
    <property type="term" value="F:DNA binding"/>
    <property type="evidence" value="ECO:0007669"/>
    <property type="project" value="InterPro"/>
</dbReference>
<dbReference type="WBParaSite" id="HNAJ_0000670601-mRNA-1">
    <property type="protein sequence ID" value="HNAJ_0000670601-mRNA-1"/>
    <property type="gene ID" value="HNAJ_0000670601"/>
</dbReference>
<dbReference type="InterPro" id="IPR050191">
    <property type="entry name" value="ATP-dep_DNA_ligase"/>
</dbReference>
<dbReference type="SUPFAM" id="SSF56091">
    <property type="entry name" value="DNA ligase/mRNA capping enzyme, catalytic domain"/>
    <property type="match status" value="1"/>
</dbReference>
<evidence type="ECO:0000259" key="8">
    <source>
        <dbReference type="Pfam" id="PF01068"/>
    </source>
</evidence>
<reference evidence="9 10" key="2">
    <citation type="submission" date="2018-11" db="EMBL/GenBank/DDBJ databases">
        <authorList>
            <consortium name="Pathogen Informatics"/>
        </authorList>
    </citation>
    <scope>NUCLEOTIDE SEQUENCE [LARGE SCALE GENOMIC DNA]</scope>
</reference>
<comment type="similarity">
    <text evidence="1">Belongs to the ATP-dependent DNA ligase family.</text>
</comment>
<evidence type="ECO:0000256" key="2">
    <source>
        <dbReference type="ARBA" id="ARBA00022598"/>
    </source>
</evidence>
<proteinExistence type="inferred from homology"/>
<organism evidence="11">
    <name type="scientific">Rodentolepis nana</name>
    <name type="common">Dwarf tapeworm</name>
    <name type="synonym">Hymenolepis nana</name>
    <dbReference type="NCBI Taxonomy" id="102285"/>
    <lineage>
        <taxon>Eukaryota</taxon>
        <taxon>Metazoa</taxon>
        <taxon>Spiralia</taxon>
        <taxon>Lophotrochozoa</taxon>
        <taxon>Platyhelminthes</taxon>
        <taxon>Cestoda</taxon>
        <taxon>Eucestoda</taxon>
        <taxon>Cyclophyllidea</taxon>
        <taxon>Hymenolepididae</taxon>
        <taxon>Rodentolepis</taxon>
    </lineage>
</organism>
<dbReference type="EMBL" id="UZAE01008029">
    <property type="protein sequence ID" value="VDO02563.1"/>
    <property type="molecule type" value="Genomic_DNA"/>
</dbReference>
<evidence type="ECO:0000313" key="10">
    <source>
        <dbReference type="Proteomes" id="UP000278807"/>
    </source>
</evidence>
<dbReference type="Gene3D" id="1.10.3260.10">
    <property type="entry name" value="DNA ligase, ATP-dependent, N-terminal domain"/>
    <property type="match status" value="1"/>
</dbReference>
<evidence type="ECO:0000256" key="3">
    <source>
        <dbReference type="ARBA" id="ARBA00022741"/>
    </source>
</evidence>
<dbReference type="Gene3D" id="3.30.470.30">
    <property type="entry name" value="DNA ligase/mRNA capping enzyme"/>
    <property type="match status" value="1"/>
</dbReference>
<dbReference type="GO" id="GO:0006281">
    <property type="term" value="P:DNA repair"/>
    <property type="evidence" value="ECO:0007669"/>
    <property type="project" value="UniProtKB-KW"/>
</dbReference>
<dbReference type="AlphaFoldDB" id="A0A0R3TI15"/>
<dbReference type="PANTHER" id="PTHR45674:SF4">
    <property type="entry name" value="DNA LIGASE 1"/>
    <property type="match status" value="1"/>
</dbReference>